<dbReference type="InParanoid" id="A0A6I8VNV2"/>
<dbReference type="KEGG" id="dpo:117183258"/>
<dbReference type="RefSeq" id="XP_033232439.1">
    <property type="nucleotide sequence ID" value="XM_033376548.1"/>
</dbReference>
<gene>
    <name evidence="2" type="primary">LOC117183258</name>
</gene>
<dbReference type="AlphaFoldDB" id="A0A6I8VNV2"/>
<sequence length="194" mass="21335">MAKGGRRTDPGLRVGEEQLFWSSGAMETPTRQDRVNGNGACSTSACCSRARSTLGRISTEYSELGAGSSYSTRRRDASPGWQQVSGTGWQLGLRVLEGLIKTGQSRSLAKDVPCIPPSYDRQPERTAAGVQQEYPCPGEAPSLFNCVLQRCLLVSWANSLKPRNIAVHAMKRLFFWTDVGSHYAIIPSRPSRWQ</sequence>
<accession>A0A6I8VNV2</accession>
<reference evidence="1" key="1">
    <citation type="submission" date="2024-06" db="UniProtKB">
        <authorList>
            <consortium name="RefSeq"/>
        </authorList>
    </citation>
    <scope>NUCLEOTIDE SEQUENCE [LARGE SCALE GENOMIC DNA]</scope>
    <source>
        <strain evidence="1">MV2-25</strain>
    </source>
</reference>
<keyword evidence="1" id="KW-1185">Reference proteome</keyword>
<organism evidence="1 2">
    <name type="scientific">Drosophila pseudoobscura pseudoobscura</name>
    <name type="common">Fruit fly</name>
    <dbReference type="NCBI Taxonomy" id="46245"/>
    <lineage>
        <taxon>Eukaryota</taxon>
        <taxon>Metazoa</taxon>
        <taxon>Ecdysozoa</taxon>
        <taxon>Arthropoda</taxon>
        <taxon>Hexapoda</taxon>
        <taxon>Insecta</taxon>
        <taxon>Pterygota</taxon>
        <taxon>Neoptera</taxon>
        <taxon>Endopterygota</taxon>
        <taxon>Diptera</taxon>
        <taxon>Brachycera</taxon>
        <taxon>Muscomorpha</taxon>
        <taxon>Ephydroidea</taxon>
        <taxon>Drosophilidae</taxon>
        <taxon>Drosophila</taxon>
        <taxon>Sophophora</taxon>
    </lineage>
</organism>
<dbReference type="Proteomes" id="UP000001819">
    <property type="component" value="Chromosome 2"/>
</dbReference>
<evidence type="ECO:0000313" key="2">
    <source>
        <dbReference type="RefSeq" id="XP_033232439.1"/>
    </source>
</evidence>
<evidence type="ECO:0000313" key="1">
    <source>
        <dbReference type="Proteomes" id="UP000001819"/>
    </source>
</evidence>
<protein>
    <submittedName>
        <fullName evidence="2">Uncharacterized protein</fullName>
    </submittedName>
</protein>
<reference evidence="2" key="2">
    <citation type="submission" date="2025-08" db="UniProtKB">
        <authorList>
            <consortium name="RefSeq"/>
        </authorList>
    </citation>
    <scope>IDENTIFICATION</scope>
    <source>
        <strain evidence="2">MV-25-SWS-2005</strain>
        <tissue evidence="2">Whole body</tissue>
    </source>
</reference>
<name>A0A6I8VNV2_DROPS</name>
<proteinExistence type="predicted"/>